<protein>
    <submittedName>
        <fullName evidence="3">ATP-binding domain-containing protein</fullName>
    </submittedName>
</protein>
<evidence type="ECO:0000259" key="2">
    <source>
        <dbReference type="Pfam" id="PF13538"/>
    </source>
</evidence>
<dbReference type="GO" id="GO:0003677">
    <property type="term" value="F:DNA binding"/>
    <property type="evidence" value="ECO:0007669"/>
    <property type="project" value="InterPro"/>
</dbReference>
<dbReference type="EMBL" id="JAKNGE010000022">
    <property type="protein sequence ID" value="MCG4747203.1"/>
    <property type="molecule type" value="Genomic_DNA"/>
</dbReference>
<reference evidence="4" key="2">
    <citation type="submission" date="2020-02" db="EMBL/GenBank/DDBJ databases">
        <authorList>
            <person name="Littmann E."/>
            <person name="Sorbara M."/>
        </authorList>
    </citation>
    <scope>NUCLEOTIDE SEQUENCE</scope>
    <source>
        <strain evidence="4">MSK.1.17</strain>
    </source>
</reference>
<dbReference type="GO" id="GO:0005829">
    <property type="term" value="C:cytosol"/>
    <property type="evidence" value="ECO:0007669"/>
    <property type="project" value="TreeGrafter"/>
</dbReference>
<dbReference type="GO" id="GO:0000725">
    <property type="term" value="P:recombinational repair"/>
    <property type="evidence" value="ECO:0007669"/>
    <property type="project" value="TreeGrafter"/>
</dbReference>
<dbReference type="InterPro" id="IPR027785">
    <property type="entry name" value="UvrD-like_helicase_C"/>
</dbReference>
<dbReference type="Proteomes" id="UP000669239">
    <property type="component" value="Unassembled WGS sequence"/>
</dbReference>
<dbReference type="EMBL" id="JAAITT010000024">
    <property type="protein sequence ID" value="NSJ50327.1"/>
    <property type="molecule type" value="Genomic_DNA"/>
</dbReference>
<dbReference type="PANTHER" id="PTHR11070:SF17">
    <property type="entry name" value="DNA HELICASE IV"/>
    <property type="match status" value="1"/>
</dbReference>
<comment type="caution">
    <text evidence="3">The sequence shown here is derived from an EMBL/GenBank/DDBJ whole genome shotgun (WGS) entry which is preliminary data.</text>
</comment>
<reference evidence="4 5" key="1">
    <citation type="journal article" date="2020" name="Cell Host Microbe">
        <title>Functional and Genomic Variation between Human-Derived Isolates of Lachnospiraceae Reveals Inter- and Intra-Species Diversity.</title>
        <authorList>
            <person name="Sorbara M.T."/>
            <person name="Littmann E.R."/>
            <person name="Fontana E."/>
            <person name="Moody T.U."/>
            <person name="Kohout C.E."/>
            <person name="Gjonbalaj M."/>
            <person name="Eaton V."/>
            <person name="Seok R."/>
            <person name="Leiner I.M."/>
            <person name="Pamer E.G."/>
        </authorList>
    </citation>
    <scope>NUCLEOTIDE SEQUENCE [LARGE SCALE GENOMIC DNA]</scope>
    <source>
        <strain evidence="4 5">MSK.1.17</strain>
    </source>
</reference>
<dbReference type="InterPro" id="IPR000212">
    <property type="entry name" value="DNA_helicase_UvrD/REP"/>
</dbReference>
<evidence type="ECO:0000313" key="6">
    <source>
        <dbReference type="Proteomes" id="UP001299608"/>
    </source>
</evidence>
<gene>
    <name evidence="4" type="ORF">G5B36_16690</name>
    <name evidence="3" type="ORF">L0N08_17405</name>
</gene>
<dbReference type="Pfam" id="PF13538">
    <property type="entry name" value="UvrD_C_2"/>
    <property type="match status" value="1"/>
</dbReference>
<accession>A0AAX1SLQ9</accession>
<organism evidence="3 6">
    <name type="scientific">Enterocloster aldenensis</name>
    <dbReference type="NCBI Taxonomy" id="358742"/>
    <lineage>
        <taxon>Bacteria</taxon>
        <taxon>Bacillati</taxon>
        <taxon>Bacillota</taxon>
        <taxon>Clostridia</taxon>
        <taxon>Lachnospirales</taxon>
        <taxon>Lachnospiraceae</taxon>
        <taxon>Enterocloster</taxon>
    </lineage>
</organism>
<name>A0AAX1SLQ9_9FIRM</name>
<feature type="domain" description="UvrD-like helicase C-terminal" evidence="2">
    <location>
        <begin position="620"/>
        <end position="669"/>
    </location>
</feature>
<evidence type="ECO:0000313" key="5">
    <source>
        <dbReference type="Proteomes" id="UP000669239"/>
    </source>
</evidence>
<dbReference type="PANTHER" id="PTHR11070">
    <property type="entry name" value="UVRD / RECB / PCRA DNA HELICASE FAMILY MEMBER"/>
    <property type="match status" value="1"/>
</dbReference>
<reference evidence="3" key="3">
    <citation type="submission" date="2022-01" db="EMBL/GenBank/DDBJ databases">
        <title>Collection of gut derived symbiotic bacterial strains cultured from healthy donors.</title>
        <authorList>
            <person name="Lin H."/>
            <person name="Kohout C."/>
            <person name="Waligurski E."/>
            <person name="Pamer E.G."/>
        </authorList>
    </citation>
    <scope>NUCLEOTIDE SEQUENCE</scope>
    <source>
        <strain evidence="3">DFI.6.55</strain>
    </source>
</reference>
<dbReference type="GO" id="GO:0043138">
    <property type="term" value="F:3'-5' DNA helicase activity"/>
    <property type="evidence" value="ECO:0007669"/>
    <property type="project" value="TreeGrafter"/>
</dbReference>
<dbReference type="Gene3D" id="3.40.50.300">
    <property type="entry name" value="P-loop containing nucleotide triphosphate hydrolases"/>
    <property type="match status" value="2"/>
</dbReference>
<keyword evidence="1" id="KW-0175">Coiled coil</keyword>
<feature type="coiled-coil region" evidence="1">
    <location>
        <begin position="12"/>
        <end position="46"/>
    </location>
</feature>
<dbReference type="RefSeq" id="WP_117558561.1">
    <property type="nucleotide sequence ID" value="NZ_JAAITT010000024.1"/>
</dbReference>
<sequence>MSTDRNPFPDEAAHLIQMNEKLEEALKKAEENVRKLDQEYRDAKKYMVDYRGEIDPHEMFQNELLLRQTDRTGAFSAEVQNQLAKLKESPYFARIDFCRTGKTESSKFYIGRFTFKYENELLIFDWRAPVSSMFYDYEVGPAAYDAPSGRVEGMLTKKRQFKIKDGVMEYALESSANIQDDILQKELSHTSDEKMKSIISTIQKEQNQIIRNDKAETLIIQGVAGSGKTSIALHRIAFLLYRYKNRLSARNITILSPNKVFGDYISNVIPELGEEPIYELGFDELADIQLEGIVGFEADKDPLEDKDEAWVQRTRFKSTPDFVSMMDGYIRQLPELIFEPAGYSFGPFHVDREWVRARFAAYGQYPVKQRLVMVAEDIHDRFGTDNIMEHDLPRPRVILKSLNSMLKIKNTLALYKEFYKWLGRPELFAMPARKTLEWADVYPFLYLHGAFEGLKKSGITKHLVVDEMQDYTPVQYAVLNRMFPCPKTILGDFGQFLNPNHRYTLDDLRKAYPKSEFAELNKSYRSTYEIITFAKRVQNVVSLEPVKRHGEEVALISCKNKEEQYQNVKQAIDRFLSGGNAALGIITKTNHMAKELYGILKTEQSVNLITPESSRFRNGVSVTSIQMAKGLEFDEVVVWDADNRTYCTDFDRCLLYIACTRAMHKLTLIHTGEQTGLIRD</sequence>
<keyword evidence="3" id="KW-0547">Nucleotide-binding</keyword>
<keyword evidence="3" id="KW-0067">ATP-binding</keyword>
<dbReference type="InterPro" id="IPR027417">
    <property type="entry name" value="P-loop_NTPase"/>
</dbReference>
<dbReference type="SUPFAM" id="SSF52540">
    <property type="entry name" value="P-loop containing nucleoside triphosphate hydrolases"/>
    <property type="match status" value="1"/>
</dbReference>
<keyword evidence="5" id="KW-1185">Reference proteome</keyword>
<dbReference type="AlphaFoldDB" id="A0AAX1SLQ9"/>
<proteinExistence type="predicted"/>
<dbReference type="Proteomes" id="UP001299608">
    <property type="component" value="Unassembled WGS sequence"/>
</dbReference>
<evidence type="ECO:0000313" key="4">
    <source>
        <dbReference type="EMBL" id="NSJ50327.1"/>
    </source>
</evidence>
<evidence type="ECO:0000256" key="1">
    <source>
        <dbReference type="SAM" id="Coils"/>
    </source>
</evidence>
<dbReference type="GO" id="GO:0005524">
    <property type="term" value="F:ATP binding"/>
    <property type="evidence" value="ECO:0007669"/>
    <property type="project" value="UniProtKB-KW"/>
</dbReference>
<evidence type="ECO:0000313" key="3">
    <source>
        <dbReference type="EMBL" id="MCG4747203.1"/>
    </source>
</evidence>